<dbReference type="GO" id="GO:0008270">
    <property type="term" value="F:zinc ion binding"/>
    <property type="evidence" value="ECO:0007669"/>
    <property type="project" value="UniProtKB-KW"/>
</dbReference>
<evidence type="ECO:0000256" key="3">
    <source>
        <dbReference type="ARBA" id="ARBA00022723"/>
    </source>
</evidence>
<evidence type="ECO:0000256" key="2">
    <source>
        <dbReference type="ARBA" id="ARBA00022679"/>
    </source>
</evidence>
<feature type="region of interest" description="Disordered" evidence="8">
    <location>
        <begin position="312"/>
        <end position="332"/>
    </location>
</feature>
<proteinExistence type="predicted"/>
<keyword evidence="4" id="KW-0677">Repeat</keyword>
<feature type="compositionally biased region" description="Basic and acidic residues" evidence="8">
    <location>
        <begin position="203"/>
        <end position="212"/>
    </location>
</feature>
<dbReference type="PANTHER" id="PTHR22770:SF47">
    <property type="entry name" value="E3 UBIQUITIN-PROTEIN LIGASE RNF216"/>
    <property type="match status" value="1"/>
</dbReference>
<evidence type="ECO:0000256" key="8">
    <source>
        <dbReference type="SAM" id="MobiDB-lite"/>
    </source>
</evidence>
<gene>
    <name evidence="10" type="ORF">BDW47DRAFT_89670</name>
</gene>
<dbReference type="PANTHER" id="PTHR22770">
    <property type="entry name" value="UBIQUITIN CONJUGATING ENZYME 7 INTERACTING PROTEIN-RELATED"/>
    <property type="match status" value="1"/>
</dbReference>
<dbReference type="SUPFAM" id="SSF57850">
    <property type="entry name" value="RING/U-box"/>
    <property type="match status" value="1"/>
</dbReference>
<dbReference type="CDD" id="cd16630">
    <property type="entry name" value="RING-HC_RBR_RNF216"/>
    <property type="match status" value="1"/>
</dbReference>
<evidence type="ECO:0000256" key="6">
    <source>
        <dbReference type="ARBA" id="ARBA00022786"/>
    </source>
</evidence>
<dbReference type="InterPro" id="IPR002867">
    <property type="entry name" value="IBR_dom"/>
</dbReference>
<protein>
    <recommendedName>
        <fullName evidence="9">RING-type domain-containing protein</fullName>
    </recommendedName>
</protein>
<dbReference type="GeneID" id="36527329"/>
<dbReference type="InterPro" id="IPR047546">
    <property type="entry name" value="Rcat_RBR_RNF216"/>
</dbReference>
<feature type="region of interest" description="Disordered" evidence="8">
    <location>
        <begin position="753"/>
        <end position="774"/>
    </location>
</feature>
<dbReference type="Proteomes" id="UP000234585">
    <property type="component" value="Unassembled WGS sequence"/>
</dbReference>
<feature type="region of interest" description="Disordered" evidence="8">
    <location>
        <begin position="182"/>
        <end position="212"/>
    </location>
</feature>
<dbReference type="CDD" id="cd20353">
    <property type="entry name" value="Rcat_RBR_RNF216"/>
    <property type="match status" value="1"/>
</dbReference>
<keyword evidence="3" id="KW-0479">Metal-binding</keyword>
<name>A0A2I2FJ42_ASPCN</name>
<dbReference type="OrthoDB" id="10009520at2759"/>
<evidence type="ECO:0000256" key="5">
    <source>
        <dbReference type="ARBA" id="ARBA00022771"/>
    </source>
</evidence>
<dbReference type="InterPro" id="IPR047544">
    <property type="entry name" value="RING-HC_RBR_RNF216"/>
</dbReference>
<dbReference type="STRING" id="41067.A0A2I2FJ42"/>
<keyword evidence="11" id="KW-1185">Reference proteome</keyword>
<comment type="pathway">
    <text evidence="1">Protein modification; protein ubiquitination.</text>
</comment>
<organism evidence="10 11">
    <name type="scientific">Aspergillus candidus</name>
    <dbReference type="NCBI Taxonomy" id="41067"/>
    <lineage>
        <taxon>Eukaryota</taxon>
        <taxon>Fungi</taxon>
        <taxon>Dikarya</taxon>
        <taxon>Ascomycota</taxon>
        <taxon>Pezizomycotina</taxon>
        <taxon>Eurotiomycetes</taxon>
        <taxon>Eurotiomycetidae</taxon>
        <taxon>Eurotiales</taxon>
        <taxon>Aspergillaceae</taxon>
        <taxon>Aspergillus</taxon>
        <taxon>Aspergillus subgen. Circumdati</taxon>
    </lineage>
</organism>
<evidence type="ECO:0000256" key="1">
    <source>
        <dbReference type="ARBA" id="ARBA00004906"/>
    </source>
</evidence>
<evidence type="ECO:0000313" key="11">
    <source>
        <dbReference type="Proteomes" id="UP000234585"/>
    </source>
</evidence>
<dbReference type="CDD" id="cd20339">
    <property type="entry name" value="BRcat_RBR_RNF216"/>
    <property type="match status" value="1"/>
</dbReference>
<dbReference type="Gene3D" id="1.20.120.1750">
    <property type="match status" value="1"/>
</dbReference>
<keyword evidence="6" id="KW-0833">Ubl conjugation pathway</keyword>
<dbReference type="RefSeq" id="XP_024674655.1">
    <property type="nucleotide sequence ID" value="XM_024820169.1"/>
</dbReference>
<dbReference type="AlphaFoldDB" id="A0A2I2FJ42"/>
<accession>A0A2I2FJ42</accession>
<reference evidence="10 11" key="1">
    <citation type="submission" date="2017-12" db="EMBL/GenBank/DDBJ databases">
        <authorList>
            <consortium name="DOE Joint Genome Institute"/>
            <person name="Haridas S."/>
            <person name="Kjaerbolling I."/>
            <person name="Vesth T.C."/>
            <person name="Frisvad J.C."/>
            <person name="Nybo J.L."/>
            <person name="Theobald S."/>
            <person name="Kuo A."/>
            <person name="Bowyer P."/>
            <person name="Matsuda Y."/>
            <person name="Mondo S."/>
            <person name="Lyhne E.K."/>
            <person name="Kogle M.E."/>
            <person name="Clum A."/>
            <person name="Lipzen A."/>
            <person name="Salamov A."/>
            <person name="Ngan C.Y."/>
            <person name="Daum C."/>
            <person name="Chiniquy J."/>
            <person name="Barry K."/>
            <person name="LaButti K."/>
            <person name="Simmons B.A."/>
            <person name="Magnuson J.K."/>
            <person name="Mortensen U.H."/>
            <person name="Larsen T.O."/>
            <person name="Grigoriev I.V."/>
            <person name="Baker S.E."/>
            <person name="Andersen M.R."/>
            <person name="Nordberg H.P."/>
            <person name="Cantor M.N."/>
            <person name="Hua S.X."/>
        </authorList>
    </citation>
    <scope>NUCLEOTIDE SEQUENCE [LARGE SCALE GENOMIC DNA]</scope>
    <source>
        <strain evidence="10 11">CBS 102.13</strain>
    </source>
</reference>
<feature type="region of interest" description="Disordered" evidence="8">
    <location>
        <begin position="632"/>
        <end position="719"/>
    </location>
</feature>
<dbReference type="EMBL" id="KZ559124">
    <property type="protein sequence ID" value="PLB40643.1"/>
    <property type="molecule type" value="Genomic_DNA"/>
</dbReference>
<evidence type="ECO:0000256" key="4">
    <source>
        <dbReference type="ARBA" id="ARBA00022737"/>
    </source>
</evidence>
<feature type="domain" description="RING-type" evidence="9">
    <location>
        <begin position="338"/>
        <end position="556"/>
    </location>
</feature>
<sequence>MDVDDVFSRHFGLLGQEYLDPIMGDNADIWSAGLDYPRYGYGLGGHVDHQIHPPNNSTIPMKHENHRHADYQIHPLDNTPTSTKQEIPGPNATWSMFGPFDNSVAQTIDLTQDSIQHGIPNSDRHADSPSYDENRLLSQVLEIFPDISLAHVAALLQEAMTDSSHERNPTLKAQIIEKILGNSSYPKQKRHKKGTPKASSVQDDSRWEREQHHDGTYIATAKEILMRTFPFVPLPYLRHTIQRGRSLFSVYVELSSFERSTTSRNRPYTRLMRGRRVDDHANDILKGVEIHPAIADDFLKELQAAHNRVERDADAFRKREEEENAERRNEEEHTRARNLVECQCCYLDVPLNRAIHCEGATIHFFCFGCIRRNAETQIGLMKYQLQCIDTSGCQAGFARSTLEDVLGPSLTKKLDSLQQEDEVRRAGLEGLDSCPFCEFKAVCAPIEEDREFRCQNPACEEVSCRLCKATSHIPQTCAEAAKEKGIPERHLVEEAMSEALIRQCPQCKVKIVKEFGCNKMICSKCSHVMCYICRQDITRAQYNHFGQGPGSCPTHDQVHNADEQAVNQAEKRTIDKLTADNPNLTREELLVHRHKQTKVDLPQARHGLHGLHRVVANGPPQPYGGGLFQHRPDGTMQAPQFNRPSIFEHPNPYPQTENRQRRVFYRSLRGPDPGALNDKDEIDPLAGLPTANLPPSLESSQPRFRRPSPNPPAMPNYNSLFALPPYTAHPPTQGAANPVPARDMTERMAVHIPAAPTRRPYRNTPRRSTAEPIL</sequence>
<dbReference type="PROSITE" id="PS51873">
    <property type="entry name" value="TRIAD"/>
    <property type="match status" value="1"/>
</dbReference>
<dbReference type="Pfam" id="PF26200">
    <property type="entry name" value="Rcat_RNF216"/>
    <property type="match status" value="1"/>
</dbReference>
<dbReference type="InterPro" id="IPR051628">
    <property type="entry name" value="LUBAC_E3_Ligases"/>
</dbReference>
<dbReference type="InterPro" id="IPR044066">
    <property type="entry name" value="TRIAD_supradom"/>
</dbReference>
<evidence type="ECO:0000313" key="10">
    <source>
        <dbReference type="EMBL" id="PLB40643.1"/>
    </source>
</evidence>
<keyword evidence="7" id="KW-0862">Zinc</keyword>
<dbReference type="GO" id="GO:0016740">
    <property type="term" value="F:transferase activity"/>
    <property type="evidence" value="ECO:0007669"/>
    <property type="project" value="UniProtKB-KW"/>
</dbReference>
<dbReference type="InterPro" id="IPR047545">
    <property type="entry name" value="BRcat_RBR_RNF216"/>
</dbReference>
<dbReference type="SMART" id="SM00647">
    <property type="entry name" value="IBR"/>
    <property type="match status" value="2"/>
</dbReference>
<evidence type="ECO:0000256" key="7">
    <source>
        <dbReference type="ARBA" id="ARBA00022833"/>
    </source>
</evidence>
<keyword evidence="2" id="KW-0808">Transferase</keyword>
<keyword evidence="5" id="KW-0863">Zinc-finger</keyword>
<evidence type="ECO:0000259" key="9">
    <source>
        <dbReference type="PROSITE" id="PS51873"/>
    </source>
</evidence>